<keyword evidence="3" id="KW-1185">Reference proteome</keyword>
<reference evidence="3" key="1">
    <citation type="journal article" date="2023" name="Mol. Phylogenet. Evol.">
        <title>Genome-scale phylogeny and comparative genomics of the fungal order Sordariales.</title>
        <authorList>
            <person name="Hensen N."/>
            <person name="Bonometti L."/>
            <person name="Westerberg I."/>
            <person name="Brannstrom I.O."/>
            <person name="Guillou S."/>
            <person name="Cros-Aarteil S."/>
            <person name="Calhoun S."/>
            <person name="Haridas S."/>
            <person name="Kuo A."/>
            <person name="Mondo S."/>
            <person name="Pangilinan J."/>
            <person name="Riley R."/>
            <person name="LaButti K."/>
            <person name="Andreopoulos B."/>
            <person name="Lipzen A."/>
            <person name="Chen C."/>
            <person name="Yan M."/>
            <person name="Daum C."/>
            <person name="Ng V."/>
            <person name="Clum A."/>
            <person name="Steindorff A."/>
            <person name="Ohm R.A."/>
            <person name="Martin F."/>
            <person name="Silar P."/>
            <person name="Natvig D.O."/>
            <person name="Lalanne C."/>
            <person name="Gautier V."/>
            <person name="Ament-Velasquez S.L."/>
            <person name="Kruys A."/>
            <person name="Hutchinson M.I."/>
            <person name="Powell A.J."/>
            <person name="Barry K."/>
            <person name="Miller A.N."/>
            <person name="Grigoriev I.V."/>
            <person name="Debuchy R."/>
            <person name="Gladieux P."/>
            <person name="Hiltunen Thoren M."/>
            <person name="Johannesson H."/>
        </authorList>
    </citation>
    <scope>NUCLEOTIDE SEQUENCE [LARGE SCALE GENOMIC DNA]</scope>
    <source>
        <strain evidence="3">CBS 284.82</strain>
    </source>
</reference>
<keyword evidence="2" id="KW-0489">Methyltransferase</keyword>
<dbReference type="PANTHER" id="PTHR43591">
    <property type="entry name" value="METHYLTRANSFERASE"/>
    <property type="match status" value="1"/>
</dbReference>
<dbReference type="SUPFAM" id="SSF53335">
    <property type="entry name" value="S-adenosyl-L-methionine-dependent methyltransferases"/>
    <property type="match status" value="1"/>
</dbReference>
<sequence length="283" mass="31585">MSGNNGAKQAEPAYMLPHSHQEIERMKNQHEWIKGSFGGLIKAPINLFKKHQRILDSAAADGTWLCDISTLFPPETELVGFDIAPQLYPPPDRLPPNVNLVPGDLSKALPAEWDQHFDLVHQRFVFPGFSSAIVGQFLGRLMACVKPGGWIQLVEPAADENVSGPDAVGFAVLHRLAAACTQCPDPRDTILSTLKDGGFINVNIQTMDLVVGVFQENRELDARGRKSMRDARKEVANIKSRRSPEALGMSEADWETVLHRFDTDMEKYRTAVRHNIIWAQRPE</sequence>
<comment type="similarity">
    <text evidence="1">Belongs to the methyltransferase superfamily. LaeA methyltransferase family.</text>
</comment>
<dbReference type="CDD" id="cd02440">
    <property type="entry name" value="AdoMet_MTases"/>
    <property type="match status" value="1"/>
</dbReference>
<evidence type="ECO:0000313" key="3">
    <source>
        <dbReference type="Proteomes" id="UP001303115"/>
    </source>
</evidence>
<dbReference type="InterPro" id="IPR029063">
    <property type="entry name" value="SAM-dependent_MTases_sf"/>
</dbReference>
<keyword evidence="2" id="KW-0808">Transferase</keyword>
<organism evidence="2 3">
    <name type="scientific">Parachaetomium inaequale</name>
    <dbReference type="NCBI Taxonomy" id="2588326"/>
    <lineage>
        <taxon>Eukaryota</taxon>
        <taxon>Fungi</taxon>
        <taxon>Dikarya</taxon>
        <taxon>Ascomycota</taxon>
        <taxon>Pezizomycotina</taxon>
        <taxon>Sordariomycetes</taxon>
        <taxon>Sordariomycetidae</taxon>
        <taxon>Sordariales</taxon>
        <taxon>Chaetomiaceae</taxon>
        <taxon>Parachaetomium</taxon>
    </lineage>
</organism>
<dbReference type="Gene3D" id="3.40.50.150">
    <property type="entry name" value="Vaccinia Virus protein VP39"/>
    <property type="match status" value="1"/>
</dbReference>
<dbReference type="GO" id="GO:0032259">
    <property type="term" value="P:methylation"/>
    <property type="evidence" value="ECO:0007669"/>
    <property type="project" value="UniProtKB-KW"/>
</dbReference>
<comment type="caution">
    <text evidence="2">The sequence shown here is derived from an EMBL/GenBank/DDBJ whole genome shotgun (WGS) entry which is preliminary data.</text>
</comment>
<dbReference type="EMBL" id="MU854399">
    <property type="protein sequence ID" value="KAK4039496.1"/>
    <property type="molecule type" value="Genomic_DNA"/>
</dbReference>
<evidence type="ECO:0000256" key="1">
    <source>
        <dbReference type="ARBA" id="ARBA00038158"/>
    </source>
</evidence>
<dbReference type="PANTHER" id="PTHR43591:SF24">
    <property type="entry name" value="2-METHOXY-6-POLYPRENYL-1,4-BENZOQUINOL METHYLASE, MITOCHONDRIAL"/>
    <property type="match status" value="1"/>
</dbReference>
<dbReference type="Proteomes" id="UP001303115">
    <property type="component" value="Unassembled WGS sequence"/>
</dbReference>
<proteinExistence type="inferred from homology"/>
<dbReference type="AlphaFoldDB" id="A0AAN6PHX5"/>
<name>A0AAN6PHX5_9PEZI</name>
<dbReference type="GO" id="GO:0008168">
    <property type="term" value="F:methyltransferase activity"/>
    <property type="evidence" value="ECO:0007669"/>
    <property type="project" value="UniProtKB-KW"/>
</dbReference>
<accession>A0AAN6PHX5</accession>
<gene>
    <name evidence="2" type="ORF">C8A01DRAFT_16540</name>
</gene>
<evidence type="ECO:0000313" key="2">
    <source>
        <dbReference type="EMBL" id="KAK4039496.1"/>
    </source>
</evidence>
<protein>
    <submittedName>
        <fullName evidence="2">S-adenosyl-L-methionine-dependent methyltransferase</fullName>
    </submittedName>
</protein>